<organism evidence="5 6">
    <name type="scientific">Blyttiomyces helicus</name>
    <dbReference type="NCBI Taxonomy" id="388810"/>
    <lineage>
        <taxon>Eukaryota</taxon>
        <taxon>Fungi</taxon>
        <taxon>Fungi incertae sedis</taxon>
        <taxon>Chytridiomycota</taxon>
        <taxon>Chytridiomycota incertae sedis</taxon>
        <taxon>Chytridiomycetes</taxon>
        <taxon>Chytridiomycetes incertae sedis</taxon>
        <taxon>Blyttiomyces</taxon>
    </lineage>
</organism>
<keyword evidence="2" id="KW-0121">Carboxypeptidase</keyword>
<evidence type="ECO:0000313" key="5">
    <source>
        <dbReference type="EMBL" id="RKO85523.1"/>
    </source>
</evidence>
<dbReference type="Proteomes" id="UP000269721">
    <property type="component" value="Unassembled WGS sequence"/>
</dbReference>
<dbReference type="GO" id="GO:0004185">
    <property type="term" value="F:serine-type carboxypeptidase activity"/>
    <property type="evidence" value="ECO:0007669"/>
    <property type="project" value="InterPro"/>
</dbReference>
<keyword evidence="2" id="KW-0645">Protease</keyword>
<dbReference type="OrthoDB" id="443318at2759"/>
<dbReference type="AlphaFoldDB" id="A0A4P9W2W1"/>
<protein>
    <recommendedName>
        <fullName evidence="7">Alpha/Beta hydrolase protein</fullName>
    </recommendedName>
</protein>
<name>A0A4P9W2W1_9FUNG</name>
<comment type="similarity">
    <text evidence="1">Belongs to the peptidase S10 family.</text>
</comment>
<evidence type="ECO:0000256" key="1">
    <source>
        <dbReference type="ARBA" id="ARBA00009431"/>
    </source>
</evidence>
<dbReference type="PROSITE" id="PS00560">
    <property type="entry name" value="CARBOXYPEPT_SER_HIS"/>
    <property type="match status" value="1"/>
</dbReference>
<dbReference type="EMBL" id="KZ998995">
    <property type="protein sequence ID" value="RKO85523.1"/>
    <property type="molecule type" value="Genomic_DNA"/>
</dbReference>
<keyword evidence="6" id="KW-1185">Reference proteome</keyword>
<dbReference type="GO" id="GO:0006508">
    <property type="term" value="P:proteolysis"/>
    <property type="evidence" value="ECO:0007669"/>
    <property type="project" value="InterPro"/>
</dbReference>
<keyword evidence="4" id="KW-1133">Transmembrane helix</keyword>
<evidence type="ECO:0000256" key="2">
    <source>
        <dbReference type="ARBA" id="ARBA00022645"/>
    </source>
</evidence>
<evidence type="ECO:0000256" key="3">
    <source>
        <dbReference type="ARBA" id="ARBA00023180"/>
    </source>
</evidence>
<feature type="transmembrane region" description="Helical" evidence="4">
    <location>
        <begin position="95"/>
        <end position="113"/>
    </location>
</feature>
<reference evidence="6" key="1">
    <citation type="journal article" date="2018" name="Nat. Microbiol.">
        <title>Leveraging single-cell genomics to expand the fungal tree of life.</title>
        <authorList>
            <person name="Ahrendt S.R."/>
            <person name="Quandt C.A."/>
            <person name="Ciobanu D."/>
            <person name="Clum A."/>
            <person name="Salamov A."/>
            <person name="Andreopoulos B."/>
            <person name="Cheng J.F."/>
            <person name="Woyke T."/>
            <person name="Pelin A."/>
            <person name="Henrissat B."/>
            <person name="Reynolds N.K."/>
            <person name="Benny G.L."/>
            <person name="Smith M.E."/>
            <person name="James T.Y."/>
            <person name="Grigoriev I.V."/>
        </authorList>
    </citation>
    <scope>NUCLEOTIDE SEQUENCE [LARGE SCALE GENOMIC DNA]</scope>
</reference>
<dbReference type="Gene3D" id="3.40.50.12670">
    <property type="match status" value="1"/>
</dbReference>
<dbReference type="InterPro" id="IPR029058">
    <property type="entry name" value="AB_hydrolase_fold"/>
</dbReference>
<dbReference type="InterPro" id="IPR033124">
    <property type="entry name" value="Ser_caboxypep_his_AS"/>
</dbReference>
<evidence type="ECO:0008006" key="7">
    <source>
        <dbReference type="Google" id="ProtNLM"/>
    </source>
</evidence>
<keyword evidence="4" id="KW-0472">Membrane</keyword>
<accession>A0A4P9W2W1</accession>
<evidence type="ECO:0000256" key="4">
    <source>
        <dbReference type="SAM" id="Phobius"/>
    </source>
</evidence>
<evidence type="ECO:0000313" key="6">
    <source>
        <dbReference type="Proteomes" id="UP000269721"/>
    </source>
</evidence>
<dbReference type="SUPFAM" id="SSF53474">
    <property type="entry name" value="alpha/beta-Hydrolases"/>
    <property type="match status" value="1"/>
</dbReference>
<dbReference type="InterPro" id="IPR001563">
    <property type="entry name" value="Peptidase_S10"/>
</dbReference>
<sequence length="114" mass="11507">MSPPGTNVTANATANAGYILSERTFTYIKVMNAGHEVPLYQPAAALAVLNRLLSAPPGKYVPGTSLSLPLQTLGAGWNSTTATTQAGGKSAASNFAAPVPLIVAIAAGILCLVL</sequence>
<proteinExistence type="inferred from homology"/>
<keyword evidence="3" id="KW-0325">Glycoprotein</keyword>
<keyword evidence="2" id="KW-0378">Hydrolase</keyword>
<gene>
    <name evidence="5" type="ORF">BDK51DRAFT_41825</name>
</gene>
<dbReference type="Pfam" id="PF00450">
    <property type="entry name" value="Peptidase_S10"/>
    <property type="match status" value="1"/>
</dbReference>
<keyword evidence="4" id="KW-0812">Transmembrane</keyword>